<keyword evidence="2" id="KW-1185">Reference proteome</keyword>
<proteinExistence type="predicted"/>
<accession>A0AAV8QXA7</accession>
<reference evidence="1 2" key="1">
    <citation type="submission" date="2022-12" db="EMBL/GenBank/DDBJ databases">
        <title>Chromosome-scale assembly of the Ensete ventricosum genome.</title>
        <authorList>
            <person name="Dussert Y."/>
            <person name="Stocks J."/>
            <person name="Wendawek A."/>
            <person name="Woldeyes F."/>
            <person name="Nichols R.A."/>
            <person name="Borrell J.S."/>
        </authorList>
    </citation>
    <scope>NUCLEOTIDE SEQUENCE [LARGE SCALE GENOMIC DNA]</scope>
    <source>
        <strain evidence="2">cv. Maze</strain>
        <tissue evidence="1">Seeds</tissue>
    </source>
</reference>
<evidence type="ECO:0000313" key="1">
    <source>
        <dbReference type="EMBL" id="KAJ8492517.1"/>
    </source>
</evidence>
<comment type="caution">
    <text evidence="1">The sequence shown here is derived from an EMBL/GenBank/DDBJ whole genome shotgun (WGS) entry which is preliminary data.</text>
</comment>
<evidence type="ECO:0000313" key="2">
    <source>
        <dbReference type="Proteomes" id="UP001222027"/>
    </source>
</evidence>
<organism evidence="1 2">
    <name type="scientific">Ensete ventricosum</name>
    <name type="common">Abyssinian banana</name>
    <name type="synonym">Musa ensete</name>
    <dbReference type="NCBI Taxonomy" id="4639"/>
    <lineage>
        <taxon>Eukaryota</taxon>
        <taxon>Viridiplantae</taxon>
        <taxon>Streptophyta</taxon>
        <taxon>Embryophyta</taxon>
        <taxon>Tracheophyta</taxon>
        <taxon>Spermatophyta</taxon>
        <taxon>Magnoliopsida</taxon>
        <taxon>Liliopsida</taxon>
        <taxon>Zingiberales</taxon>
        <taxon>Musaceae</taxon>
        <taxon>Ensete</taxon>
    </lineage>
</organism>
<sequence>MDSLICPFDGKGRSCGEVELVELCVYAVISVKRIGTAKLQEGIFAFDGGSRNKGTKEPEDLWGGVVVLIRRPKRKKTAKRGREFSISPAGLLLPTFTSFSIPYIFCVRLDIGKRVLELKKDKIQSGRSEEEEEA</sequence>
<dbReference type="AlphaFoldDB" id="A0AAV8QXA7"/>
<protein>
    <submittedName>
        <fullName evidence="1">Uncharacterized protein</fullName>
    </submittedName>
</protein>
<dbReference type="EMBL" id="JAQQAF010000004">
    <property type="protein sequence ID" value="KAJ8492517.1"/>
    <property type="molecule type" value="Genomic_DNA"/>
</dbReference>
<name>A0AAV8QXA7_ENSVE</name>
<dbReference type="Proteomes" id="UP001222027">
    <property type="component" value="Unassembled WGS sequence"/>
</dbReference>
<gene>
    <name evidence="1" type="ORF">OPV22_014238</name>
</gene>